<evidence type="ECO:0000256" key="3">
    <source>
        <dbReference type="ARBA" id="ARBA00005673"/>
    </source>
</evidence>
<reference evidence="8 9" key="1">
    <citation type="journal article" date="2016" name="Mol. Biol. Evol.">
        <title>Comparative Genomics of Early-Diverging Mushroom-Forming Fungi Provides Insights into the Origins of Lignocellulose Decay Capabilities.</title>
        <authorList>
            <person name="Nagy L.G."/>
            <person name="Riley R."/>
            <person name="Tritt A."/>
            <person name="Adam C."/>
            <person name="Daum C."/>
            <person name="Floudas D."/>
            <person name="Sun H."/>
            <person name="Yadav J.S."/>
            <person name="Pangilinan J."/>
            <person name="Larsson K.H."/>
            <person name="Matsuura K."/>
            <person name="Barry K."/>
            <person name="Labutti K."/>
            <person name="Kuo R."/>
            <person name="Ohm R.A."/>
            <person name="Bhattacharya S.S."/>
            <person name="Shirouzu T."/>
            <person name="Yoshinaga Y."/>
            <person name="Martin F.M."/>
            <person name="Grigoriev I.V."/>
            <person name="Hibbett D.S."/>
        </authorList>
    </citation>
    <scope>NUCLEOTIDE SEQUENCE [LARGE SCALE GENOMIC DNA]</scope>
    <source>
        <strain evidence="8 9">TUFC12733</strain>
    </source>
</reference>
<gene>
    <name evidence="8" type="ORF">CALVIDRAFT_485647</name>
</gene>
<dbReference type="Proteomes" id="UP000076738">
    <property type="component" value="Unassembled WGS sequence"/>
</dbReference>
<keyword evidence="4" id="KW-0833">Ubl conjugation pathway</keyword>
<evidence type="ECO:0000256" key="1">
    <source>
        <dbReference type="ARBA" id="ARBA00004123"/>
    </source>
</evidence>
<evidence type="ECO:0000256" key="4">
    <source>
        <dbReference type="ARBA" id="ARBA00022786"/>
    </source>
</evidence>
<dbReference type="GO" id="GO:0031510">
    <property type="term" value="C:SUMO activating enzyme complex"/>
    <property type="evidence" value="ECO:0007669"/>
    <property type="project" value="TreeGrafter"/>
</dbReference>
<evidence type="ECO:0000256" key="2">
    <source>
        <dbReference type="ARBA" id="ARBA00004718"/>
    </source>
</evidence>
<protein>
    <recommendedName>
        <fullName evidence="6">Ubiquitin-like 1-activating enzyme E1A</fullName>
    </recommendedName>
</protein>
<name>A0A167JIM4_CALVF</name>
<dbReference type="PANTHER" id="PTHR10953">
    <property type="entry name" value="UBIQUITIN-ACTIVATING ENZYME E1"/>
    <property type="match status" value="1"/>
</dbReference>
<dbReference type="Pfam" id="PF00899">
    <property type="entry name" value="ThiF"/>
    <property type="match status" value="1"/>
</dbReference>
<dbReference type="Gene3D" id="3.40.50.720">
    <property type="entry name" value="NAD(P)-binding Rossmann-like Domain"/>
    <property type="match status" value="1"/>
</dbReference>
<dbReference type="PRINTS" id="PR01849">
    <property type="entry name" value="UBIQUITINACT"/>
</dbReference>
<dbReference type="OrthoDB" id="1708823at2759"/>
<dbReference type="SUPFAM" id="SSF69572">
    <property type="entry name" value="Activating enzymes of the ubiquitin-like proteins"/>
    <property type="match status" value="1"/>
</dbReference>
<dbReference type="InterPro" id="IPR000594">
    <property type="entry name" value="ThiF_NAD_FAD-bd"/>
</dbReference>
<evidence type="ECO:0000313" key="8">
    <source>
        <dbReference type="EMBL" id="KZO93636.1"/>
    </source>
</evidence>
<dbReference type="GO" id="GO:0016925">
    <property type="term" value="P:protein sumoylation"/>
    <property type="evidence" value="ECO:0007669"/>
    <property type="project" value="TreeGrafter"/>
</dbReference>
<dbReference type="STRING" id="1330018.A0A167JIM4"/>
<dbReference type="GO" id="GO:0019948">
    <property type="term" value="F:SUMO activating enzyme activity"/>
    <property type="evidence" value="ECO:0007669"/>
    <property type="project" value="TreeGrafter"/>
</dbReference>
<dbReference type="EMBL" id="KV417300">
    <property type="protein sequence ID" value="KZO93636.1"/>
    <property type="molecule type" value="Genomic_DNA"/>
</dbReference>
<evidence type="ECO:0000259" key="7">
    <source>
        <dbReference type="Pfam" id="PF00899"/>
    </source>
</evidence>
<dbReference type="InterPro" id="IPR000011">
    <property type="entry name" value="UBQ/SUMO-activ_enz_E1-like"/>
</dbReference>
<accession>A0A167JIM4</accession>
<keyword evidence="9" id="KW-1185">Reference proteome</keyword>
<comment type="subcellular location">
    <subcellularLocation>
        <location evidence="1">Nucleus</location>
    </subcellularLocation>
</comment>
<evidence type="ECO:0000313" key="9">
    <source>
        <dbReference type="Proteomes" id="UP000076738"/>
    </source>
</evidence>
<dbReference type="InterPro" id="IPR045886">
    <property type="entry name" value="ThiF/MoeB/HesA"/>
</dbReference>
<sequence>MARSHVDEAALYDRQIRLWGFDAQTRMRNATVLVLRLRGTACEVIKNIVLAGIGTLKILDDAEVTELDLGAGFFYREEDVGKKRVDAAIPRISALNPLVNIVSLSSPLDLSDDSLHALFLNIDLVCATDYDRPTLEKLDEACRKQGKQFYAGGTLGSYGYAFCDLGEHSYVSQDKTKPNAPQIRKTFKYASLSTALKASWSHLSKRDTKELNPEVVFSILAVWEYSARHGVMPNSYDTVHELQAIANELLGAAQVNKLVLKAMPEKHVELLATTAPYEISPVCAVLGGFLAQDMLKAIGGREAPMANLFTFDGMGGGGTVCRLGMKGAV</sequence>
<keyword evidence="5" id="KW-0539">Nucleus</keyword>
<dbReference type="PANTHER" id="PTHR10953:SF162">
    <property type="entry name" value="SUMO-ACTIVATING ENZYME SUBUNIT 1"/>
    <property type="match status" value="1"/>
</dbReference>
<dbReference type="GO" id="GO:0005737">
    <property type="term" value="C:cytoplasm"/>
    <property type="evidence" value="ECO:0007669"/>
    <property type="project" value="TreeGrafter"/>
</dbReference>
<feature type="domain" description="THIF-type NAD/FAD binding fold" evidence="7">
    <location>
        <begin position="12"/>
        <end position="319"/>
    </location>
</feature>
<comment type="similarity">
    <text evidence="3">Belongs to the ubiquitin-activating E1 family.</text>
</comment>
<evidence type="ECO:0000256" key="6">
    <source>
        <dbReference type="ARBA" id="ARBA00044354"/>
    </source>
</evidence>
<dbReference type="InterPro" id="IPR035985">
    <property type="entry name" value="Ubiquitin-activating_enz"/>
</dbReference>
<comment type="pathway">
    <text evidence="2">Protein modification; protein sumoylation.</text>
</comment>
<proteinExistence type="inferred from homology"/>
<organism evidence="8 9">
    <name type="scientific">Calocera viscosa (strain TUFC12733)</name>
    <dbReference type="NCBI Taxonomy" id="1330018"/>
    <lineage>
        <taxon>Eukaryota</taxon>
        <taxon>Fungi</taxon>
        <taxon>Dikarya</taxon>
        <taxon>Basidiomycota</taxon>
        <taxon>Agaricomycotina</taxon>
        <taxon>Dacrymycetes</taxon>
        <taxon>Dacrymycetales</taxon>
        <taxon>Dacrymycetaceae</taxon>
        <taxon>Calocera</taxon>
    </lineage>
</organism>
<evidence type="ECO:0000256" key="5">
    <source>
        <dbReference type="ARBA" id="ARBA00023242"/>
    </source>
</evidence>
<dbReference type="AlphaFoldDB" id="A0A167JIM4"/>